<reference evidence="5" key="1">
    <citation type="submission" date="2021-06" db="EMBL/GenBank/DDBJ databases">
        <authorList>
            <person name="Kallberg Y."/>
            <person name="Tangrot J."/>
            <person name="Rosling A."/>
        </authorList>
    </citation>
    <scope>NUCLEOTIDE SEQUENCE</scope>
    <source>
        <strain evidence="5">FL130A</strain>
    </source>
</reference>
<dbReference type="Pfam" id="PF04615">
    <property type="entry name" value="Utp14"/>
    <property type="match status" value="1"/>
</dbReference>
<dbReference type="EMBL" id="CAJVPS010000246">
    <property type="protein sequence ID" value="CAG8469082.1"/>
    <property type="molecule type" value="Genomic_DNA"/>
</dbReference>
<dbReference type="AlphaFoldDB" id="A0A9N8VWR4"/>
<organism evidence="5 6">
    <name type="scientific">Ambispora leptoticha</name>
    <dbReference type="NCBI Taxonomy" id="144679"/>
    <lineage>
        <taxon>Eukaryota</taxon>
        <taxon>Fungi</taxon>
        <taxon>Fungi incertae sedis</taxon>
        <taxon>Mucoromycota</taxon>
        <taxon>Glomeromycotina</taxon>
        <taxon>Glomeromycetes</taxon>
        <taxon>Archaeosporales</taxon>
        <taxon>Ambisporaceae</taxon>
        <taxon>Ambispora</taxon>
    </lineage>
</organism>
<name>A0A9N8VWR4_9GLOM</name>
<dbReference type="GO" id="GO:0032040">
    <property type="term" value="C:small-subunit processome"/>
    <property type="evidence" value="ECO:0007669"/>
    <property type="project" value="InterPro"/>
</dbReference>
<dbReference type="PANTHER" id="PTHR14150:SF12">
    <property type="entry name" value="U3 SMALL NUCLEOLAR RNA-ASSOCIATED PROTEIN 14 HOMOLOG A"/>
    <property type="match status" value="1"/>
</dbReference>
<comment type="caution">
    <text evidence="5">The sequence shown here is derived from an EMBL/GenBank/DDBJ whole genome shotgun (WGS) entry which is preliminary data.</text>
</comment>
<protein>
    <submittedName>
        <fullName evidence="5">4136_t:CDS:1</fullName>
    </submittedName>
</protein>
<accession>A0A9N8VWR4</accession>
<feature type="compositionally biased region" description="Polar residues" evidence="4">
    <location>
        <begin position="314"/>
        <end position="328"/>
    </location>
</feature>
<evidence type="ECO:0000256" key="1">
    <source>
        <dbReference type="ARBA" id="ARBA00004604"/>
    </source>
</evidence>
<evidence type="ECO:0000256" key="2">
    <source>
        <dbReference type="ARBA" id="ARBA00022553"/>
    </source>
</evidence>
<dbReference type="OrthoDB" id="277439at2759"/>
<dbReference type="InterPro" id="IPR006709">
    <property type="entry name" value="SSU_processome_Utp14"/>
</dbReference>
<evidence type="ECO:0000313" key="5">
    <source>
        <dbReference type="EMBL" id="CAG8469082.1"/>
    </source>
</evidence>
<proteinExistence type="predicted"/>
<keyword evidence="3" id="KW-0539">Nucleus</keyword>
<dbReference type="PANTHER" id="PTHR14150">
    <property type="entry name" value="U3 SMALL NUCLEOLAR RNA-ASSOCIATED PROTEIN 14"/>
    <property type="match status" value="1"/>
</dbReference>
<feature type="region of interest" description="Disordered" evidence="4">
    <location>
        <begin position="287"/>
        <end position="411"/>
    </location>
</feature>
<feature type="compositionally biased region" description="Basic and acidic residues" evidence="4">
    <location>
        <begin position="287"/>
        <end position="305"/>
    </location>
</feature>
<dbReference type="GO" id="GO:0006364">
    <property type="term" value="P:rRNA processing"/>
    <property type="evidence" value="ECO:0007669"/>
    <property type="project" value="InterPro"/>
</dbReference>
<evidence type="ECO:0000313" key="6">
    <source>
        <dbReference type="Proteomes" id="UP000789508"/>
    </source>
</evidence>
<evidence type="ECO:0000256" key="3">
    <source>
        <dbReference type="ARBA" id="ARBA00023242"/>
    </source>
</evidence>
<evidence type="ECO:0000256" key="4">
    <source>
        <dbReference type="SAM" id="MobiDB-lite"/>
    </source>
</evidence>
<dbReference type="Proteomes" id="UP000789508">
    <property type="component" value="Unassembled WGS sequence"/>
</dbReference>
<feature type="compositionally biased region" description="Basic and acidic residues" evidence="4">
    <location>
        <begin position="395"/>
        <end position="406"/>
    </location>
</feature>
<sequence>MDKKIELKDLLATLQEETGYSILKKELDNKKNKVKQPLPPPLPKRIQEKFNRQAAYEETKKEISKWEPIVKRNRESDHLEFSKSSSAASYQLSNNTLAGTFKASTELEKQVEHILEESGFKEKDIQQYEELELNKLTIEEIQSRRRELRMMRELMFREDLKAKRIAKIKSKTYHKIKKREREKNKLNLEQLSQLDPELGHQEQLKLEAARAQERMTLKHKNTSRWAKQALKYGRRNDAESRQAIVEQLQLHEKLKRKISGLDSDENESNHSDDQSVQDFVKDLEDAHNKDEDQSVKGDNLGRRIDGNPGRMVFGSNTSLKNQGTTSKTIDTEKLIQFNKSSELVNSSKTPDKIKQHPKNSNNDTNSDQEIDDDNNPWLQTEVSSKISTSKNKSKVNKDTQKSEKSVIKIKKKKRKLHDDEEILNDVEIDLDKVLTMMSAGQNSDTTSQVSKKKKSTESLSTTTAIDNFASLDQYDDDDYFDNNKTPIGFSQRELVARAFANDNVVEEFEEEKLATIDEDAPKEKDLTLPGWGSWAGKGVKKRLTKNNDFRVIQKPVHGEGIEMSKRKDANLKHVIINEKRIKKATKYLATQVPYPYETREQYERSLRNPLGKEWNTYEVFQKMVKPRVITKMGTIIDPPEKPET</sequence>
<keyword evidence="2" id="KW-0597">Phosphoprotein</keyword>
<keyword evidence="6" id="KW-1185">Reference proteome</keyword>
<comment type="subcellular location">
    <subcellularLocation>
        <location evidence="1">Nucleus</location>
        <location evidence="1">Nucleolus</location>
    </subcellularLocation>
</comment>
<feature type="compositionally biased region" description="Polar residues" evidence="4">
    <location>
        <begin position="337"/>
        <end position="348"/>
    </location>
</feature>
<gene>
    <name evidence="5" type="ORF">ALEPTO_LOCUS1922</name>
</gene>